<protein>
    <submittedName>
        <fullName evidence="3">Variant surface glycoprotein 1125.4100</fullName>
    </submittedName>
</protein>
<dbReference type="AlphaFoldDB" id="A0A1J0RA03"/>
<feature type="region of interest" description="Disordered" evidence="1">
    <location>
        <begin position="408"/>
        <end position="440"/>
    </location>
</feature>
<dbReference type="EMBL" id="KX700676">
    <property type="protein sequence ID" value="APD74632.1"/>
    <property type="molecule type" value="Genomic_DNA"/>
</dbReference>
<accession>A0A1J0RA03</accession>
<keyword evidence="2" id="KW-0472">Membrane</keyword>
<reference evidence="3" key="1">
    <citation type="submission" date="2016-08" db="EMBL/GenBank/DDBJ databases">
        <title>VSG repertoire of Trypanosoma brucei EATRO 1125.</title>
        <authorList>
            <person name="Cross G.A."/>
        </authorList>
    </citation>
    <scope>NUCLEOTIDE SEQUENCE</scope>
    <source>
        <strain evidence="3">EATRO 1125</strain>
    </source>
</reference>
<dbReference type="VEuPathDB" id="TriTrypDB:Tb427_000049900"/>
<evidence type="ECO:0000313" key="3">
    <source>
        <dbReference type="EMBL" id="APD74632.1"/>
    </source>
</evidence>
<dbReference type="VEuPathDB" id="TriTrypDB:Tb11.v5.1008"/>
<sequence>MNTKDLKNGKATLVPLHALTALAALILLPTTYAAIDTVAKAAQDPCTVATQARALAGQLATTIKAAAVSGAEAVTKAAQMRIMATNGDPAMSAALRTRAAAATRYAAQITSEIAATAEKITGGIAAVEQVAVTSEAISVLSVLTLADIAPKAVGTYNSDANNKLTFTLKNDHGACYTDDTNRQAAREGTAKGAEDTNQISIASVKITTAASQGGDPLSVCATAGGGTITAGATCQTTGTNVGIKGGTPLVATTVTTRRTSSAGVLKYDTANLAGNTFPTQTELERTLKAIAAGLDAARQLQQKTRPQSWLSIEGFTPENTAVAKILKGEEAKPDAIDTKPLVDSINQQLYGKDNSKLKDKLENGPKHFKPGKAAIDDADAKLDSINAPDVLYKAEVFYTLKNYIEEEQEQKKKNQENPSCPTKTEKATEPAKKEDECKKHTTSEDCKKEKGCDFDDKKHEGERCFPKVETDKKNEKSFSSNLRVSVAQVCAAFIFAVFKGFFLNTIKFMKYDTLR</sequence>
<keyword evidence="2" id="KW-0812">Transmembrane</keyword>
<dbReference type="SUPFAM" id="SSF58087">
    <property type="entry name" value="Variant surface glycoprotein (N-terminal domain)"/>
    <property type="match status" value="1"/>
</dbReference>
<organism evidence="3">
    <name type="scientific">Trypanosoma brucei</name>
    <dbReference type="NCBI Taxonomy" id="5691"/>
    <lineage>
        <taxon>Eukaryota</taxon>
        <taxon>Discoba</taxon>
        <taxon>Euglenozoa</taxon>
        <taxon>Kinetoplastea</taxon>
        <taxon>Metakinetoplastina</taxon>
        <taxon>Trypanosomatida</taxon>
        <taxon>Trypanosomatidae</taxon>
        <taxon>Trypanosoma</taxon>
    </lineage>
</organism>
<name>A0A1J0RA03_9TRYP</name>
<evidence type="ECO:0000256" key="2">
    <source>
        <dbReference type="SAM" id="Phobius"/>
    </source>
</evidence>
<feature type="compositionally biased region" description="Basic and acidic residues" evidence="1">
    <location>
        <begin position="423"/>
        <end position="440"/>
    </location>
</feature>
<feature type="transmembrane region" description="Helical" evidence="2">
    <location>
        <begin position="486"/>
        <end position="506"/>
    </location>
</feature>
<evidence type="ECO:0000256" key="1">
    <source>
        <dbReference type="SAM" id="MobiDB-lite"/>
    </source>
</evidence>
<proteinExistence type="predicted"/>
<keyword evidence="2" id="KW-1133">Transmembrane helix</keyword>